<evidence type="ECO:0000313" key="2">
    <source>
        <dbReference type="EMBL" id="ADT71689.1"/>
    </source>
</evidence>
<keyword evidence="1" id="KW-0472">Membrane</keyword>
<keyword evidence="1" id="KW-1133">Transmembrane helix</keyword>
<name>K7NAB5_9ZZZZ</name>
<sequence>MGLLVIVAAALLGFVTWHSEASIRIAGYILQFIGMVFAIRGLLGIRTHFGQPLLRRLLLDWVKRFPKWKRNIVIFHHTDCLCQSFSLGVYRAWNPVIFSNFIQHGTTDTNTRISLETGITTLVIISRCIKQTNHSCLHQIIYLYTGR</sequence>
<dbReference type="AlphaFoldDB" id="K7NAB5"/>
<protein>
    <submittedName>
        <fullName evidence="2">Hypothetical methyl-accepting chemotaxis protein</fullName>
    </submittedName>
</protein>
<evidence type="ECO:0000256" key="1">
    <source>
        <dbReference type="SAM" id="Phobius"/>
    </source>
</evidence>
<feature type="transmembrane region" description="Helical" evidence="1">
    <location>
        <begin position="31"/>
        <end position="49"/>
    </location>
</feature>
<accession>K7NAB5</accession>
<dbReference type="EMBL" id="HQ629620">
    <property type="protein sequence ID" value="ADT71689.1"/>
    <property type="molecule type" value="Genomic_DNA"/>
</dbReference>
<organism evidence="2">
    <name type="scientific">uncultured organism</name>
    <dbReference type="NCBI Taxonomy" id="155900"/>
    <lineage>
        <taxon>unclassified sequences</taxon>
        <taxon>environmental samples</taxon>
    </lineage>
</organism>
<keyword evidence="1" id="KW-0812">Transmembrane</keyword>
<reference evidence="2" key="1">
    <citation type="submission" date="2010-11" db="EMBL/GenBank/DDBJ databases">
        <title>N-linked Glycosylation Genes Found in Metagenome from Hydrothermal Vent Environment.</title>
        <authorList>
            <person name="Xie W."/>
            <person name="Wu S."/>
            <person name="Chen S."/>
            <person name="Xu A."/>
        </authorList>
    </citation>
    <scope>NUCLEOTIDE SEQUENCE</scope>
</reference>
<proteinExistence type="predicted"/>